<gene>
    <name evidence="1" type="ORF">MIMGU_mgv1a015667mg</name>
</gene>
<evidence type="ECO:0000313" key="2">
    <source>
        <dbReference type="Proteomes" id="UP000030748"/>
    </source>
</evidence>
<protein>
    <submittedName>
        <fullName evidence="1">Uncharacterized protein</fullName>
    </submittedName>
</protein>
<dbReference type="EMBL" id="KI632205">
    <property type="protein sequence ID" value="EYU22336.1"/>
    <property type="molecule type" value="Genomic_DNA"/>
</dbReference>
<accession>A0A022Q2W2</accession>
<dbReference type="AlphaFoldDB" id="A0A022Q2W2"/>
<proteinExistence type="predicted"/>
<organism evidence="1 2">
    <name type="scientific">Erythranthe guttata</name>
    <name type="common">Yellow monkey flower</name>
    <name type="synonym">Mimulus guttatus</name>
    <dbReference type="NCBI Taxonomy" id="4155"/>
    <lineage>
        <taxon>Eukaryota</taxon>
        <taxon>Viridiplantae</taxon>
        <taxon>Streptophyta</taxon>
        <taxon>Embryophyta</taxon>
        <taxon>Tracheophyta</taxon>
        <taxon>Spermatophyta</taxon>
        <taxon>Magnoliopsida</taxon>
        <taxon>eudicotyledons</taxon>
        <taxon>Gunneridae</taxon>
        <taxon>Pentapetalae</taxon>
        <taxon>asterids</taxon>
        <taxon>lamiids</taxon>
        <taxon>Lamiales</taxon>
        <taxon>Phrymaceae</taxon>
        <taxon>Erythranthe</taxon>
    </lineage>
</organism>
<name>A0A022Q2W2_ERYGU</name>
<evidence type="ECO:0000313" key="1">
    <source>
        <dbReference type="EMBL" id="EYU22336.1"/>
    </source>
</evidence>
<keyword evidence="2" id="KW-1185">Reference proteome</keyword>
<sequence length="149" mass="17816">MRQGYFSGCKPENFLSLAYFTTDKIRRNLFRRSPTSLPRVRFHILEDDPTTPDLPELSKVFLSFFAVGSTISSLHRTRRCRGCYAEMAAHFLDRSWHLNNYEEKLPRLQSIDRRNQRWCKQRSDFTYSISFSYNICHICSVMIMRLRFN</sequence>
<dbReference type="Proteomes" id="UP000030748">
    <property type="component" value="Unassembled WGS sequence"/>
</dbReference>
<reference evidence="1 2" key="1">
    <citation type="journal article" date="2013" name="Proc. Natl. Acad. Sci. U.S.A.">
        <title>Fine-scale variation in meiotic recombination in Mimulus inferred from population shotgun sequencing.</title>
        <authorList>
            <person name="Hellsten U."/>
            <person name="Wright K.M."/>
            <person name="Jenkins J."/>
            <person name="Shu S."/>
            <person name="Yuan Y."/>
            <person name="Wessler S.R."/>
            <person name="Schmutz J."/>
            <person name="Willis J.H."/>
            <person name="Rokhsar D.S."/>
        </authorList>
    </citation>
    <scope>NUCLEOTIDE SEQUENCE [LARGE SCALE GENOMIC DNA]</scope>
    <source>
        <strain evidence="2">cv. DUN x IM62</strain>
    </source>
</reference>